<dbReference type="InterPro" id="IPR000868">
    <property type="entry name" value="Isochorismatase-like_dom"/>
</dbReference>
<evidence type="ECO:0000313" key="4">
    <source>
        <dbReference type="Proteomes" id="UP001597124"/>
    </source>
</evidence>
<dbReference type="Gene3D" id="3.40.50.850">
    <property type="entry name" value="Isochorismatase-like"/>
    <property type="match status" value="1"/>
</dbReference>
<dbReference type="Pfam" id="PF00857">
    <property type="entry name" value="Isochorismatase"/>
    <property type="match status" value="1"/>
</dbReference>
<name>A0ABW3C7T1_SPHXN</name>
<keyword evidence="1" id="KW-0378">Hydrolase</keyword>
<feature type="domain" description="Isochorismatase-like" evidence="2">
    <location>
        <begin position="29"/>
        <end position="202"/>
    </location>
</feature>
<proteinExistence type="predicted"/>
<dbReference type="PANTHER" id="PTHR43540:SF1">
    <property type="entry name" value="ISOCHORISMATASE HYDROLASE"/>
    <property type="match status" value="1"/>
</dbReference>
<organism evidence="3 4">
    <name type="scientific">Sphingosinicella xenopeptidilytica</name>
    <dbReference type="NCBI Taxonomy" id="364098"/>
    <lineage>
        <taxon>Bacteria</taxon>
        <taxon>Pseudomonadati</taxon>
        <taxon>Pseudomonadota</taxon>
        <taxon>Alphaproteobacteria</taxon>
        <taxon>Sphingomonadales</taxon>
        <taxon>Sphingosinicellaceae</taxon>
        <taxon>Sphingosinicella</taxon>
    </lineage>
</organism>
<dbReference type="InterPro" id="IPR050272">
    <property type="entry name" value="Isochorismatase-like_hydrls"/>
</dbReference>
<comment type="caution">
    <text evidence="3">The sequence shown here is derived from an EMBL/GenBank/DDBJ whole genome shotgun (WGS) entry which is preliminary data.</text>
</comment>
<dbReference type="RefSeq" id="WP_381494938.1">
    <property type="nucleotide sequence ID" value="NZ_JBHTIK010000015.1"/>
</dbReference>
<evidence type="ECO:0000313" key="3">
    <source>
        <dbReference type="EMBL" id="MFD0850514.1"/>
    </source>
</evidence>
<protein>
    <submittedName>
        <fullName evidence="3">Isochorismatase family protein</fullName>
    </submittedName>
</protein>
<dbReference type="SUPFAM" id="SSF52499">
    <property type="entry name" value="Isochorismatase-like hydrolases"/>
    <property type="match status" value="1"/>
</dbReference>
<dbReference type="InterPro" id="IPR036380">
    <property type="entry name" value="Isochorismatase-like_sf"/>
</dbReference>
<keyword evidence="4" id="KW-1185">Reference proteome</keyword>
<reference evidence="4" key="1">
    <citation type="journal article" date="2019" name="Int. J. Syst. Evol. Microbiol.">
        <title>The Global Catalogue of Microorganisms (GCM) 10K type strain sequencing project: providing services to taxonomists for standard genome sequencing and annotation.</title>
        <authorList>
            <consortium name="The Broad Institute Genomics Platform"/>
            <consortium name="The Broad Institute Genome Sequencing Center for Infectious Disease"/>
            <person name="Wu L."/>
            <person name="Ma J."/>
        </authorList>
    </citation>
    <scope>NUCLEOTIDE SEQUENCE [LARGE SCALE GENOMIC DNA]</scope>
    <source>
        <strain evidence="4">CCUG 52537</strain>
    </source>
</reference>
<dbReference type="PANTHER" id="PTHR43540">
    <property type="entry name" value="PEROXYUREIDOACRYLATE/UREIDOACRYLATE AMIDOHYDROLASE-RELATED"/>
    <property type="match status" value="1"/>
</dbReference>
<dbReference type="Proteomes" id="UP001597124">
    <property type="component" value="Unassembled WGS sequence"/>
</dbReference>
<dbReference type="EMBL" id="JBHTIK010000015">
    <property type="protein sequence ID" value="MFD0850514.1"/>
    <property type="molecule type" value="Genomic_DNA"/>
</dbReference>
<sequence>MANDRADARGFSAAGYGDQGNIGFGRQPAVLVVDFQRSFTDSAYPMGRSGHVDQAVENTARLLKVARANNVPVATCSVGWNSPRDMGHWKVSSVYKDMFYGDAGMELDPRISDPSDFHFIKGAPSIFFGTPLQTFLTRQGVDTVIVTGCTTSGCVRASIVDAFSYGYRVMVPEPCCGDQEMAAHQANLADVGRRYADVLGLEEVIQAISGKRKDA</sequence>
<accession>A0ABW3C7T1</accession>
<gene>
    <name evidence="3" type="ORF">ACFQ00_19455</name>
</gene>
<evidence type="ECO:0000256" key="1">
    <source>
        <dbReference type="ARBA" id="ARBA00022801"/>
    </source>
</evidence>
<evidence type="ECO:0000259" key="2">
    <source>
        <dbReference type="Pfam" id="PF00857"/>
    </source>
</evidence>